<dbReference type="EMBL" id="BMAW01001407">
    <property type="protein sequence ID" value="GFS73901.1"/>
    <property type="molecule type" value="Genomic_DNA"/>
</dbReference>
<proteinExistence type="predicted"/>
<keyword evidence="2" id="KW-0472">Membrane</keyword>
<accession>A0A8X6MRF3</accession>
<dbReference type="Proteomes" id="UP000887013">
    <property type="component" value="Unassembled WGS sequence"/>
</dbReference>
<evidence type="ECO:0000313" key="3">
    <source>
        <dbReference type="EMBL" id="GFS73901.1"/>
    </source>
</evidence>
<keyword evidence="2" id="KW-0812">Transmembrane</keyword>
<comment type="caution">
    <text evidence="3">The sequence shown here is derived from an EMBL/GenBank/DDBJ whole genome shotgun (WGS) entry which is preliminary data.</text>
</comment>
<protein>
    <submittedName>
        <fullName evidence="3">Uncharacterized protein</fullName>
    </submittedName>
</protein>
<feature type="region of interest" description="Disordered" evidence="1">
    <location>
        <begin position="143"/>
        <end position="163"/>
    </location>
</feature>
<evidence type="ECO:0000313" key="4">
    <source>
        <dbReference type="Proteomes" id="UP000887013"/>
    </source>
</evidence>
<feature type="transmembrane region" description="Helical" evidence="2">
    <location>
        <begin position="63"/>
        <end position="88"/>
    </location>
</feature>
<gene>
    <name evidence="3" type="ORF">NPIL_73151</name>
</gene>
<reference evidence="3" key="1">
    <citation type="submission" date="2020-08" db="EMBL/GenBank/DDBJ databases">
        <title>Multicomponent nature underlies the extraordinary mechanical properties of spider dragline silk.</title>
        <authorList>
            <person name="Kono N."/>
            <person name="Nakamura H."/>
            <person name="Mori M."/>
            <person name="Yoshida Y."/>
            <person name="Ohtoshi R."/>
            <person name="Malay A.D."/>
            <person name="Moran D.A.P."/>
            <person name="Tomita M."/>
            <person name="Numata K."/>
            <person name="Arakawa K."/>
        </authorList>
    </citation>
    <scope>NUCLEOTIDE SEQUENCE</scope>
</reference>
<keyword evidence="2" id="KW-1133">Transmembrane helix</keyword>
<dbReference type="AlphaFoldDB" id="A0A8X6MRF3"/>
<evidence type="ECO:0000256" key="2">
    <source>
        <dbReference type="SAM" id="Phobius"/>
    </source>
</evidence>
<sequence length="163" mass="18475">MEQNLEGVQKIKMLWNRFCPGRYVIHFKCSVFRDISVSCGETRPSFLESSSLSKSSRDVARPFIAFVINCSLLSSASYALHSIMLAFFPSFSSFFPIPKHFSSWIIPYLLPIVLVKKRENIPPPSQKSRTYKVPGSHEMNSLADDVTSTDHSVPPPHFSLFET</sequence>
<organism evidence="3 4">
    <name type="scientific">Nephila pilipes</name>
    <name type="common">Giant wood spider</name>
    <name type="synonym">Nephila maculata</name>
    <dbReference type="NCBI Taxonomy" id="299642"/>
    <lineage>
        <taxon>Eukaryota</taxon>
        <taxon>Metazoa</taxon>
        <taxon>Ecdysozoa</taxon>
        <taxon>Arthropoda</taxon>
        <taxon>Chelicerata</taxon>
        <taxon>Arachnida</taxon>
        <taxon>Araneae</taxon>
        <taxon>Araneomorphae</taxon>
        <taxon>Entelegynae</taxon>
        <taxon>Araneoidea</taxon>
        <taxon>Nephilidae</taxon>
        <taxon>Nephila</taxon>
    </lineage>
</organism>
<keyword evidence="4" id="KW-1185">Reference proteome</keyword>
<evidence type="ECO:0000256" key="1">
    <source>
        <dbReference type="SAM" id="MobiDB-lite"/>
    </source>
</evidence>
<name>A0A8X6MRF3_NEPPI</name>